<keyword evidence="4 7" id="KW-0812">Transmembrane</keyword>
<comment type="similarity">
    <text evidence="2">Belongs to the UPF0126 family.</text>
</comment>
<keyword evidence="3" id="KW-1003">Cell membrane</keyword>
<feature type="transmembrane region" description="Helical" evidence="7">
    <location>
        <begin position="30"/>
        <end position="52"/>
    </location>
</feature>
<accession>A0A5S9IIZ8</accession>
<keyword evidence="6 7" id="KW-0472">Membrane</keyword>
<feature type="transmembrane region" description="Helical" evidence="7">
    <location>
        <begin position="5"/>
        <end position="24"/>
    </location>
</feature>
<evidence type="ECO:0000256" key="3">
    <source>
        <dbReference type="ARBA" id="ARBA00022475"/>
    </source>
</evidence>
<dbReference type="InterPro" id="IPR005115">
    <property type="entry name" value="Gly_transporter"/>
</dbReference>
<dbReference type="AlphaFoldDB" id="A0A5S9IIZ8"/>
<feature type="domain" description="Glycine transporter" evidence="8">
    <location>
        <begin position="92"/>
        <end position="167"/>
    </location>
</feature>
<feature type="transmembrane region" description="Helical" evidence="7">
    <location>
        <begin position="176"/>
        <end position="198"/>
    </location>
</feature>
<protein>
    <submittedName>
        <fullName evidence="9">Membrane protein</fullName>
    </submittedName>
</protein>
<reference evidence="9 10" key="1">
    <citation type="submission" date="2019-08" db="EMBL/GenBank/DDBJ databases">
        <title>Complete genome sequence of Candidatus Uab amorphum.</title>
        <authorList>
            <person name="Shiratori T."/>
            <person name="Suzuki S."/>
            <person name="Kakizawa Y."/>
            <person name="Ishida K."/>
        </authorList>
    </citation>
    <scope>NUCLEOTIDE SEQUENCE [LARGE SCALE GENOMIC DNA]</scope>
    <source>
        <strain evidence="9 10">SRT547</strain>
    </source>
</reference>
<dbReference type="GO" id="GO:0005886">
    <property type="term" value="C:plasma membrane"/>
    <property type="evidence" value="ECO:0007669"/>
    <property type="project" value="UniProtKB-SubCell"/>
</dbReference>
<dbReference type="Pfam" id="PF03458">
    <property type="entry name" value="Gly_transporter"/>
    <property type="match status" value="2"/>
</dbReference>
<evidence type="ECO:0000256" key="1">
    <source>
        <dbReference type="ARBA" id="ARBA00004651"/>
    </source>
</evidence>
<feature type="transmembrane region" description="Helical" evidence="7">
    <location>
        <begin position="64"/>
        <end position="83"/>
    </location>
</feature>
<comment type="subcellular location">
    <subcellularLocation>
        <location evidence="1">Cell membrane</location>
        <topology evidence="1">Multi-pass membrane protein</topology>
    </subcellularLocation>
</comment>
<evidence type="ECO:0000256" key="4">
    <source>
        <dbReference type="ARBA" id="ARBA00022692"/>
    </source>
</evidence>
<dbReference type="RefSeq" id="WP_229759359.1">
    <property type="nucleotide sequence ID" value="NZ_AP019860.1"/>
</dbReference>
<evidence type="ECO:0000256" key="6">
    <source>
        <dbReference type="ARBA" id="ARBA00023136"/>
    </source>
</evidence>
<gene>
    <name evidence="9" type="ORF">UABAM_01071</name>
</gene>
<feature type="transmembrane region" description="Helical" evidence="7">
    <location>
        <begin position="151"/>
        <end position="169"/>
    </location>
</feature>
<feature type="domain" description="Glycine transporter" evidence="8">
    <location>
        <begin position="6"/>
        <end position="78"/>
    </location>
</feature>
<evidence type="ECO:0000313" key="10">
    <source>
        <dbReference type="Proteomes" id="UP000326354"/>
    </source>
</evidence>
<evidence type="ECO:0000256" key="7">
    <source>
        <dbReference type="SAM" id="Phobius"/>
    </source>
</evidence>
<keyword evidence="10" id="KW-1185">Reference proteome</keyword>
<feature type="transmembrane region" description="Helical" evidence="7">
    <location>
        <begin position="113"/>
        <end position="131"/>
    </location>
</feature>
<evidence type="ECO:0000256" key="2">
    <source>
        <dbReference type="ARBA" id="ARBA00008193"/>
    </source>
</evidence>
<dbReference type="Proteomes" id="UP000326354">
    <property type="component" value="Chromosome"/>
</dbReference>
<evidence type="ECO:0000256" key="5">
    <source>
        <dbReference type="ARBA" id="ARBA00022989"/>
    </source>
</evidence>
<dbReference type="KEGG" id="uam:UABAM_01071"/>
<keyword evidence="5 7" id="KW-1133">Transmembrane helix</keyword>
<evidence type="ECO:0000259" key="8">
    <source>
        <dbReference type="Pfam" id="PF03458"/>
    </source>
</evidence>
<dbReference type="PANTHER" id="PTHR30506">
    <property type="entry name" value="INNER MEMBRANE PROTEIN"/>
    <property type="match status" value="1"/>
</dbReference>
<proteinExistence type="inferred from homology"/>
<dbReference type="EMBL" id="AP019860">
    <property type="protein sequence ID" value="BBM82728.1"/>
    <property type="molecule type" value="Genomic_DNA"/>
</dbReference>
<name>A0A5S9IIZ8_UABAM</name>
<sequence>MSILYCLDLIGVAVFAFSGALVAGKKGLDWVGVAALAAVTALGGGTLRDILLNKDVVFWMKDPTYLWLILGASLFTMMYVRFWKPPFTTLLYADALGLALFTITGAQIAENQGMTGIIVVLMGIMTGTAGGVLRDVLSGEVPLLFRSTETLYSTASAIGIVCYLALQYLGCAKTIAAFIGIFIVACIRFFAIICGLRLPAFHVANEEG</sequence>
<evidence type="ECO:0000313" key="9">
    <source>
        <dbReference type="EMBL" id="BBM82728.1"/>
    </source>
</evidence>
<dbReference type="PANTHER" id="PTHR30506:SF3">
    <property type="entry name" value="UPF0126 INNER MEMBRANE PROTEIN YADS-RELATED"/>
    <property type="match status" value="1"/>
</dbReference>
<feature type="transmembrane region" description="Helical" evidence="7">
    <location>
        <begin position="89"/>
        <end position="106"/>
    </location>
</feature>
<organism evidence="9 10">
    <name type="scientific">Uabimicrobium amorphum</name>
    <dbReference type="NCBI Taxonomy" id="2596890"/>
    <lineage>
        <taxon>Bacteria</taxon>
        <taxon>Pseudomonadati</taxon>
        <taxon>Planctomycetota</taxon>
        <taxon>Candidatus Uabimicrobiia</taxon>
        <taxon>Candidatus Uabimicrobiales</taxon>
        <taxon>Candidatus Uabimicrobiaceae</taxon>
        <taxon>Candidatus Uabimicrobium</taxon>
    </lineage>
</organism>